<sequence>MTIEEISKASGYSSRQLHRWFDEYLDEYPTWTIRTRTPVYLLIDGTYYSDNHCLIVYRAENTRRTLFYRFSRSEDDDEIASDLMNIRDMGYEVLGITTDGGDNIVRAVEYVYPDVPRQRCIVHVQRECLNSITLHPRSPEARMLRNLVVRLNDVKSTNDKLWWLSMYRRWVEDNAEYACEKGIVPNTGQTYFIRDDLRKAYIHLRRAIPNLFRYIDTPGLPRTTNSLEAFFGHVKDQLRLHRGLSETRVDNFIKWYLYFNDEKKKNR</sequence>
<name>A0A940DP51_9BACT</name>
<proteinExistence type="inferred from homology"/>
<keyword evidence="5" id="KW-0233">DNA recombination</keyword>
<dbReference type="Pfam" id="PF00872">
    <property type="entry name" value="Transposase_mut"/>
    <property type="match status" value="1"/>
</dbReference>
<reference evidence="6" key="2">
    <citation type="journal article" date="2021" name="PeerJ">
        <title>Extensive microbial diversity within the chicken gut microbiome revealed by metagenomics and culture.</title>
        <authorList>
            <person name="Gilroy R."/>
            <person name="Ravi A."/>
            <person name="Getino M."/>
            <person name="Pursley I."/>
            <person name="Horton D.L."/>
            <person name="Alikhan N.F."/>
            <person name="Baker D."/>
            <person name="Gharbi K."/>
            <person name="Hall N."/>
            <person name="Watson M."/>
            <person name="Adriaenssens E.M."/>
            <person name="Foster-Nyarko E."/>
            <person name="Jarju S."/>
            <person name="Secka A."/>
            <person name="Antonio M."/>
            <person name="Oren A."/>
            <person name="Chaudhuri R.R."/>
            <person name="La Ragione R."/>
            <person name="Hildebrand F."/>
            <person name="Pallen M.J."/>
        </authorList>
    </citation>
    <scope>NUCLEOTIDE SEQUENCE</scope>
    <source>
        <strain evidence="6">F1-3629</strain>
    </source>
</reference>
<comment type="function">
    <text evidence="1">Required for the transposition of the insertion element.</text>
</comment>
<evidence type="ECO:0000313" key="7">
    <source>
        <dbReference type="Proteomes" id="UP000771749"/>
    </source>
</evidence>
<dbReference type="InterPro" id="IPR001207">
    <property type="entry name" value="Transposase_mutator"/>
</dbReference>
<evidence type="ECO:0000313" key="6">
    <source>
        <dbReference type="EMBL" id="MBO8454723.1"/>
    </source>
</evidence>
<keyword evidence="4" id="KW-0238">DNA-binding</keyword>
<evidence type="ECO:0000256" key="5">
    <source>
        <dbReference type="ARBA" id="ARBA00023172"/>
    </source>
</evidence>
<evidence type="ECO:0000256" key="3">
    <source>
        <dbReference type="ARBA" id="ARBA00022578"/>
    </source>
</evidence>
<comment type="caution">
    <text evidence="6">The sequence shown here is derived from an EMBL/GenBank/DDBJ whole genome shotgun (WGS) entry which is preliminary data.</text>
</comment>
<dbReference type="GO" id="GO:0003677">
    <property type="term" value="F:DNA binding"/>
    <property type="evidence" value="ECO:0007669"/>
    <property type="project" value="UniProtKB-KW"/>
</dbReference>
<gene>
    <name evidence="6" type="ORF">IAC07_08395</name>
</gene>
<organism evidence="6 7">
    <name type="scientific">Candidatus Cryptobacteroides gallistercoris</name>
    <dbReference type="NCBI Taxonomy" id="2840765"/>
    <lineage>
        <taxon>Bacteria</taxon>
        <taxon>Pseudomonadati</taxon>
        <taxon>Bacteroidota</taxon>
        <taxon>Bacteroidia</taxon>
        <taxon>Bacteroidales</taxon>
        <taxon>Candidatus Cryptobacteroides</taxon>
    </lineage>
</organism>
<comment type="similarity">
    <text evidence="2">Belongs to the transposase mutator family.</text>
</comment>
<evidence type="ECO:0000256" key="1">
    <source>
        <dbReference type="ARBA" id="ARBA00002190"/>
    </source>
</evidence>
<evidence type="ECO:0000256" key="2">
    <source>
        <dbReference type="ARBA" id="ARBA00010961"/>
    </source>
</evidence>
<reference evidence="6" key="1">
    <citation type="submission" date="2020-10" db="EMBL/GenBank/DDBJ databases">
        <authorList>
            <person name="Gilroy R."/>
        </authorList>
    </citation>
    <scope>NUCLEOTIDE SEQUENCE</scope>
    <source>
        <strain evidence="6">F1-3629</strain>
    </source>
</reference>
<protein>
    <submittedName>
        <fullName evidence="6">Transposase</fullName>
    </submittedName>
</protein>
<dbReference type="GO" id="GO:0006313">
    <property type="term" value="P:DNA transposition"/>
    <property type="evidence" value="ECO:0007669"/>
    <property type="project" value="InterPro"/>
</dbReference>
<accession>A0A940DP51</accession>
<dbReference type="EMBL" id="JADIMJ010000128">
    <property type="protein sequence ID" value="MBO8454723.1"/>
    <property type="molecule type" value="Genomic_DNA"/>
</dbReference>
<evidence type="ECO:0000256" key="4">
    <source>
        <dbReference type="ARBA" id="ARBA00023125"/>
    </source>
</evidence>
<keyword evidence="3" id="KW-0815">Transposition</keyword>
<dbReference type="AlphaFoldDB" id="A0A940DP51"/>
<dbReference type="GO" id="GO:0004803">
    <property type="term" value="F:transposase activity"/>
    <property type="evidence" value="ECO:0007669"/>
    <property type="project" value="InterPro"/>
</dbReference>
<dbReference type="Proteomes" id="UP000771749">
    <property type="component" value="Unassembled WGS sequence"/>
</dbReference>